<keyword evidence="3" id="KW-0500">Molybdenum</keyword>
<keyword evidence="5" id="KW-0560">Oxidoreductase</keyword>
<evidence type="ECO:0000256" key="3">
    <source>
        <dbReference type="ARBA" id="ARBA00022505"/>
    </source>
</evidence>
<evidence type="ECO:0000256" key="6">
    <source>
        <dbReference type="ARBA" id="ARBA00023004"/>
    </source>
</evidence>
<dbReference type="InterPro" id="IPR037920">
    <property type="entry name" value="YoaE_C"/>
</dbReference>
<dbReference type="InterPro" id="IPR006963">
    <property type="entry name" value="Mopterin_OxRdtase_4Fe-4S_dom"/>
</dbReference>
<dbReference type="Pfam" id="PF04879">
    <property type="entry name" value="Molybdop_Fe4S4"/>
    <property type="match status" value="1"/>
</dbReference>
<dbReference type="PANTHER" id="PTHR43742">
    <property type="entry name" value="TRIMETHYLAMINE-N-OXIDE REDUCTASE"/>
    <property type="match status" value="1"/>
</dbReference>
<dbReference type="SUPFAM" id="SSF50692">
    <property type="entry name" value="ADC-like"/>
    <property type="match status" value="1"/>
</dbReference>
<dbReference type="InterPro" id="IPR006657">
    <property type="entry name" value="MoPterin_dinucl-bd_dom"/>
</dbReference>
<comment type="similarity">
    <text evidence="2">Belongs to the prokaryotic molybdopterin-containing oxidoreductase family.</text>
</comment>
<dbReference type="Gene3D" id="3.30.2070.10">
    <property type="entry name" value="Formate dehydrogenase/DMSO reductase"/>
    <property type="match status" value="1"/>
</dbReference>
<dbReference type="Gene3D" id="3.40.50.740">
    <property type="match status" value="1"/>
</dbReference>
<accession>A0A4Q2RD20</accession>
<dbReference type="CDD" id="cd02786">
    <property type="entry name" value="MopB_CT_3"/>
    <property type="match status" value="1"/>
</dbReference>
<dbReference type="OrthoDB" id="9810782at2"/>
<feature type="domain" description="4Fe-4S Mo/W bis-MGD-type" evidence="8">
    <location>
        <begin position="7"/>
        <end position="65"/>
    </location>
</feature>
<dbReference type="InterPro" id="IPR050612">
    <property type="entry name" value="Prok_Mopterin_Oxidored"/>
</dbReference>
<proteinExistence type="inferred from homology"/>
<dbReference type="PANTHER" id="PTHR43742:SF6">
    <property type="entry name" value="OXIDOREDUCTASE YYAE-RELATED"/>
    <property type="match status" value="1"/>
</dbReference>
<keyword evidence="4" id="KW-0479">Metal-binding</keyword>
<dbReference type="InterPro" id="IPR009010">
    <property type="entry name" value="Asp_de-COase-like_dom_sf"/>
</dbReference>
<keyword evidence="10" id="KW-1185">Reference proteome</keyword>
<comment type="caution">
    <text evidence="9">The sequence shown here is derived from an EMBL/GenBank/DDBJ whole genome shotgun (WGS) entry which is preliminary data.</text>
</comment>
<dbReference type="GO" id="GO:0046872">
    <property type="term" value="F:metal ion binding"/>
    <property type="evidence" value="ECO:0007669"/>
    <property type="project" value="UniProtKB-KW"/>
</dbReference>
<evidence type="ECO:0000313" key="10">
    <source>
        <dbReference type="Proteomes" id="UP000289411"/>
    </source>
</evidence>
<dbReference type="PROSITE" id="PS51669">
    <property type="entry name" value="4FE4S_MOW_BIS_MGD"/>
    <property type="match status" value="1"/>
</dbReference>
<dbReference type="InterPro" id="IPR006656">
    <property type="entry name" value="Mopterin_OxRdtase"/>
</dbReference>
<dbReference type="Gene3D" id="3.40.228.10">
    <property type="entry name" value="Dimethylsulfoxide Reductase, domain 2"/>
    <property type="match status" value="1"/>
</dbReference>
<dbReference type="InterPro" id="IPR006655">
    <property type="entry name" value="Mopterin_OxRdtase_prok_CS"/>
</dbReference>
<dbReference type="Proteomes" id="UP000289411">
    <property type="component" value="Unassembled WGS sequence"/>
</dbReference>
<dbReference type="Gene3D" id="2.20.25.90">
    <property type="entry name" value="ADC-like domains"/>
    <property type="match status" value="1"/>
</dbReference>
<evidence type="ECO:0000256" key="2">
    <source>
        <dbReference type="ARBA" id="ARBA00010312"/>
    </source>
</evidence>
<dbReference type="EMBL" id="QYBC01000006">
    <property type="protein sequence ID" value="RYB05615.1"/>
    <property type="molecule type" value="Genomic_DNA"/>
</dbReference>
<evidence type="ECO:0000256" key="5">
    <source>
        <dbReference type="ARBA" id="ARBA00023002"/>
    </source>
</evidence>
<sequence length="694" mass="74114">MNAPLTSLRRATACPHDCPSTCALEVEILEGRRMGRVYGAADNGYTAGVICAKVARYAERVHNPERLTRALLRTGPKGSGQFREIGIAEALDRAAEGLMAAEARHGSEAVWPYYYAGTMGLVQRDGINRLRHAKGYSDQYSTICTALSWAGYRAGAGRMTGLDPREMEQADCVVLWGTNAVVTQVNVMTHAVRARKARGAPIVAVDVYDNATMRQADVKLLVRPGTDGALACGVMHVLFRDGFADRAYMAAYADDPAGLEAHLASRTPEWASALCGVPAADIVAFAHLIGTRPRSFFRIGYGFARQRNGAVAMHAVTCLPVVLGAWQHPGGGALHTNSGMFGWDKRAIEGLELRDPGIRSLDQSRIGAVLTGEAAALRGGPPVAALFIQNTNPVSVAPDQETVKRGFAREDLFTVVHEQVMTDTSRIADLVLPATMFVEHDDVYQAGGQTHILLGPKLIEPPGDCLSNHEVLCGLARRLGVEHPGFAVGARDLVDQTLQASGRGTVAALEAARWLDCAQPADAAHFRDGFGWPDGRFRFRPDWAGAAAGMPGGGDASAMPAWPDHWAVIEEADAAHPFRLTTSPARNFLNSSFTETGTSLAKEERPTVLIHPDDAAPLGIADGDAVELANARGAVRLHARLSEGLRRGVLIAESIWPNRAHADGRGINTLTGADAPPPLGGAAFHDIHAAIRRL</sequence>
<organism evidence="9 10">
    <name type="scientific">Lichenibacterium ramalinae</name>
    <dbReference type="NCBI Taxonomy" id="2316527"/>
    <lineage>
        <taxon>Bacteria</taxon>
        <taxon>Pseudomonadati</taxon>
        <taxon>Pseudomonadota</taxon>
        <taxon>Alphaproteobacteria</taxon>
        <taxon>Hyphomicrobiales</taxon>
        <taxon>Lichenihabitantaceae</taxon>
        <taxon>Lichenibacterium</taxon>
    </lineage>
</organism>
<evidence type="ECO:0000256" key="4">
    <source>
        <dbReference type="ARBA" id="ARBA00022723"/>
    </source>
</evidence>
<evidence type="ECO:0000256" key="1">
    <source>
        <dbReference type="ARBA" id="ARBA00001942"/>
    </source>
</evidence>
<comment type="cofactor">
    <cofactor evidence="1">
        <name>Mo-bis(molybdopterin guanine dinucleotide)</name>
        <dbReference type="ChEBI" id="CHEBI:60539"/>
    </cofactor>
</comment>
<dbReference type="CDD" id="cd02766">
    <property type="entry name" value="MopB_3"/>
    <property type="match status" value="1"/>
</dbReference>
<name>A0A4Q2RD20_9HYPH</name>
<dbReference type="GO" id="GO:0043546">
    <property type="term" value="F:molybdopterin cofactor binding"/>
    <property type="evidence" value="ECO:0007669"/>
    <property type="project" value="InterPro"/>
</dbReference>
<dbReference type="Pfam" id="PF01568">
    <property type="entry name" value="Molydop_binding"/>
    <property type="match status" value="1"/>
</dbReference>
<dbReference type="RefSeq" id="WP_129218719.1">
    <property type="nucleotide sequence ID" value="NZ_QYBC01000006.1"/>
</dbReference>
<reference evidence="9 10" key="2">
    <citation type="submission" date="2019-02" db="EMBL/GenBank/DDBJ databases">
        <title>'Lichenibacterium ramalinii' gen. nov. sp. nov., 'Lichenibacterium minor' gen. nov. sp. nov.</title>
        <authorList>
            <person name="Pankratov T."/>
        </authorList>
    </citation>
    <scope>NUCLEOTIDE SEQUENCE [LARGE SCALE GENOMIC DNA]</scope>
    <source>
        <strain evidence="9 10">RmlP001</strain>
    </source>
</reference>
<evidence type="ECO:0000313" key="9">
    <source>
        <dbReference type="EMBL" id="RYB05615.1"/>
    </source>
</evidence>
<dbReference type="Pfam" id="PF00384">
    <property type="entry name" value="Molybdopterin"/>
    <property type="match status" value="1"/>
</dbReference>
<dbReference type="AlphaFoldDB" id="A0A4Q2RD20"/>
<dbReference type="SUPFAM" id="SSF53706">
    <property type="entry name" value="Formate dehydrogenase/DMSO reductase, domains 1-3"/>
    <property type="match status" value="1"/>
</dbReference>
<dbReference type="GO" id="GO:0016491">
    <property type="term" value="F:oxidoreductase activity"/>
    <property type="evidence" value="ECO:0007669"/>
    <property type="project" value="UniProtKB-KW"/>
</dbReference>
<dbReference type="PROSITE" id="PS00932">
    <property type="entry name" value="MOLYBDOPTERIN_PROK_3"/>
    <property type="match status" value="1"/>
</dbReference>
<evidence type="ECO:0000259" key="8">
    <source>
        <dbReference type="PROSITE" id="PS51669"/>
    </source>
</evidence>
<dbReference type="SMART" id="SM00926">
    <property type="entry name" value="Molybdop_Fe4S4"/>
    <property type="match status" value="1"/>
</dbReference>
<dbReference type="GO" id="GO:0051536">
    <property type="term" value="F:iron-sulfur cluster binding"/>
    <property type="evidence" value="ECO:0007669"/>
    <property type="project" value="UniProtKB-KW"/>
</dbReference>
<keyword evidence="7" id="KW-0411">Iron-sulfur</keyword>
<reference evidence="9 10" key="1">
    <citation type="submission" date="2018-09" db="EMBL/GenBank/DDBJ databases">
        <authorList>
            <person name="Grouzdev D.S."/>
            <person name="Krutkina M.S."/>
        </authorList>
    </citation>
    <scope>NUCLEOTIDE SEQUENCE [LARGE SCALE GENOMIC DNA]</scope>
    <source>
        <strain evidence="9 10">RmlP001</strain>
    </source>
</reference>
<dbReference type="Gene3D" id="2.40.40.20">
    <property type="match status" value="1"/>
</dbReference>
<gene>
    <name evidence="9" type="ORF">D3272_08370</name>
</gene>
<keyword evidence="6" id="KW-0408">Iron</keyword>
<protein>
    <submittedName>
        <fullName evidence="9">Molybdopterin oxidoreductase family protein</fullName>
    </submittedName>
</protein>
<evidence type="ECO:0000256" key="7">
    <source>
        <dbReference type="ARBA" id="ARBA00023014"/>
    </source>
</evidence>